<dbReference type="InterPro" id="IPR001789">
    <property type="entry name" value="Sig_transdc_resp-reg_receiver"/>
</dbReference>
<evidence type="ECO:0000256" key="1">
    <source>
        <dbReference type="ARBA" id="ARBA00022553"/>
    </source>
</evidence>
<feature type="modified residue" description="4-aspartylphosphate" evidence="2">
    <location>
        <position position="59"/>
    </location>
</feature>
<dbReference type="RefSeq" id="WP_169347576.1">
    <property type="nucleotide sequence ID" value="NZ_JABBJJ010000131.1"/>
</dbReference>
<keyword evidence="1 2" id="KW-0597">Phosphoprotein</keyword>
<dbReference type="SMART" id="SM00448">
    <property type="entry name" value="REC"/>
    <property type="match status" value="1"/>
</dbReference>
<dbReference type="Pfam" id="PF00072">
    <property type="entry name" value="Response_reg"/>
    <property type="match status" value="1"/>
</dbReference>
<name>A0A848LKK5_9BACT</name>
<organism evidence="4 5">
    <name type="scientific">Pyxidicoccus fallax</name>
    <dbReference type="NCBI Taxonomy" id="394095"/>
    <lineage>
        <taxon>Bacteria</taxon>
        <taxon>Pseudomonadati</taxon>
        <taxon>Myxococcota</taxon>
        <taxon>Myxococcia</taxon>
        <taxon>Myxococcales</taxon>
        <taxon>Cystobacterineae</taxon>
        <taxon>Myxococcaceae</taxon>
        <taxon>Pyxidicoccus</taxon>
    </lineage>
</organism>
<comment type="caution">
    <text evidence="4">The sequence shown here is derived from an EMBL/GenBank/DDBJ whole genome shotgun (WGS) entry which is preliminary data.</text>
</comment>
<proteinExistence type="predicted"/>
<dbReference type="Gene3D" id="3.40.50.2300">
    <property type="match status" value="1"/>
</dbReference>
<dbReference type="AlphaFoldDB" id="A0A848LKK5"/>
<dbReference type="PROSITE" id="PS50110">
    <property type="entry name" value="RESPONSE_REGULATORY"/>
    <property type="match status" value="1"/>
</dbReference>
<dbReference type="EMBL" id="JABBJJ010000131">
    <property type="protein sequence ID" value="NMO18307.1"/>
    <property type="molecule type" value="Genomic_DNA"/>
</dbReference>
<dbReference type="CDD" id="cd17574">
    <property type="entry name" value="REC_OmpR"/>
    <property type="match status" value="1"/>
</dbReference>
<evidence type="ECO:0000313" key="4">
    <source>
        <dbReference type="EMBL" id="NMO18307.1"/>
    </source>
</evidence>
<dbReference type="PANTHER" id="PTHR44591:SF3">
    <property type="entry name" value="RESPONSE REGULATORY DOMAIN-CONTAINING PROTEIN"/>
    <property type="match status" value="1"/>
</dbReference>
<dbReference type="InterPro" id="IPR050595">
    <property type="entry name" value="Bact_response_regulator"/>
</dbReference>
<evidence type="ECO:0000259" key="3">
    <source>
        <dbReference type="PROSITE" id="PS50110"/>
    </source>
</evidence>
<sequence>MSREHAQHSILVVEDDQDIREAVAELLELEGYTVTSASNGQEGLNVLATLRQPCLVLLDLMMPVLTGYEFLERLRISGAQSLVPVLIMTASHVLEVPQGAVGMLRKPVEMTQLLTAVARHCKHA</sequence>
<dbReference type="Proteomes" id="UP000518300">
    <property type="component" value="Unassembled WGS sequence"/>
</dbReference>
<gene>
    <name evidence="4" type="ORF">HG543_26115</name>
</gene>
<dbReference type="SUPFAM" id="SSF52172">
    <property type="entry name" value="CheY-like"/>
    <property type="match status" value="1"/>
</dbReference>
<dbReference type="PANTHER" id="PTHR44591">
    <property type="entry name" value="STRESS RESPONSE REGULATOR PROTEIN 1"/>
    <property type="match status" value="1"/>
</dbReference>
<dbReference type="GO" id="GO:0000160">
    <property type="term" value="P:phosphorelay signal transduction system"/>
    <property type="evidence" value="ECO:0007669"/>
    <property type="project" value="InterPro"/>
</dbReference>
<accession>A0A848LKK5</accession>
<evidence type="ECO:0000256" key="2">
    <source>
        <dbReference type="PROSITE-ProRule" id="PRU00169"/>
    </source>
</evidence>
<keyword evidence="5" id="KW-1185">Reference proteome</keyword>
<feature type="domain" description="Response regulatory" evidence="3">
    <location>
        <begin position="9"/>
        <end position="121"/>
    </location>
</feature>
<dbReference type="InterPro" id="IPR011006">
    <property type="entry name" value="CheY-like_superfamily"/>
</dbReference>
<protein>
    <submittedName>
        <fullName evidence="4">Response regulator</fullName>
    </submittedName>
</protein>
<evidence type="ECO:0000313" key="5">
    <source>
        <dbReference type="Proteomes" id="UP000518300"/>
    </source>
</evidence>
<reference evidence="4 5" key="1">
    <citation type="submission" date="2020-04" db="EMBL/GenBank/DDBJ databases">
        <title>Draft genome of Pyxidicoccus fallax type strain.</title>
        <authorList>
            <person name="Whitworth D.E."/>
        </authorList>
    </citation>
    <scope>NUCLEOTIDE SEQUENCE [LARGE SCALE GENOMIC DNA]</scope>
    <source>
        <strain evidence="4 5">DSM 14698</strain>
    </source>
</reference>